<sequence length="275" mass="30844">YIMINLRTIKCNKTFGSYYKPLCQRFLSTTISKRSEVEKKTSETVYEKPNYATMDSYNEIRKKTENQGVKEGLKSKKPTPFQKRMLVWTGIYKNKEEIPEYISPGTMNKLSDRYRISFIIVFSAIIFAIFFVSEKYTIKKMTSLIRGLLFKVANCSTTVPDDHHKGESGHKFVGTPGVPAMPADIGFNSGKDTGGVQNVGFTEGITRNPLVPIGIGLTCLALLGMFKSSLAGDKIGAQKYMRYRIYAQFGTVFVLCAGVVYAGTVMFKGNKEKKE</sequence>
<dbReference type="InterPro" id="IPR007667">
    <property type="entry name" value="Hypoxia_induced_domain"/>
</dbReference>
<comment type="subcellular location">
    <subcellularLocation>
        <location evidence="1">Membrane</location>
        <topology evidence="1">Single-pass membrane protein</topology>
    </subcellularLocation>
    <subcellularLocation>
        <location evidence="2">Mitochondrion</location>
    </subcellularLocation>
</comment>
<keyword evidence="4 7" id="KW-0812">Transmembrane</keyword>
<feature type="transmembrane region" description="Helical" evidence="7">
    <location>
        <begin position="116"/>
        <end position="133"/>
    </location>
</feature>
<dbReference type="InterPro" id="IPR009432">
    <property type="entry name" value="DUF1075"/>
</dbReference>
<dbReference type="PROSITE" id="PS51503">
    <property type="entry name" value="HIG1"/>
    <property type="match status" value="1"/>
</dbReference>
<dbReference type="Proteomes" id="UP000035681">
    <property type="component" value="Unplaced"/>
</dbReference>
<evidence type="ECO:0000256" key="3">
    <source>
        <dbReference type="ARBA" id="ARBA00007363"/>
    </source>
</evidence>
<feature type="transmembrane region" description="Helical" evidence="7">
    <location>
        <begin position="209"/>
        <end position="226"/>
    </location>
</feature>
<name>A0AAF5I290_STRER</name>
<dbReference type="WBParaSite" id="TCONS_00011516.p1">
    <property type="protein sequence ID" value="TCONS_00011516.p1"/>
    <property type="gene ID" value="XLOC_006017"/>
</dbReference>
<evidence type="ECO:0000256" key="5">
    <source>
        <dbReference type="ARBA" id="ARBA00022989"/>
    </source>
</evidence>
<keyword evidence="6 7" id="KW-0472">Membrane</keyword>
<dbReference type="Gene3D" id="6.10.140.1320">
    <property type="match status" value="1"/>
</dbReference>
<dbReference type="PANTHER" id="PTHR13674:SF5">
    <property type="entry name" value="UPF0389 PROTEIN CG9231"/>
    <property type="match status" value="1"/>
</dbReference>
<protein>
    <submittedName>
        <fullName evidence="10">HIG1 domain-containing protein</fullName>
    </submittedName>
</protein>
<organism evidence="9 10">
    <name type="scientific">Strongyloides stercoralis</name>
    <name type="common">Threadworm</name>
    <dbReference type="NCBI Taxonomy" id="6248"/>
    <lineage>
        <taxon>Eukaryota</taxon>
        <taxon>Metazoa</taxon>
        <taxon>Ecdysozoa</taxon>
        <taxon>Nematoda</taxon>
        <taxon>Chromadorea</taxon>
        <taxon>Rhabditida</taxon>
        <taxon>Tylenchina</taxon>
        <taxon>Panagrolaimomorpha</taxon>
        <taxon>Strongyloidoidea</taxon>
        <taxon>Strongyloididae</taxon>
        <taxon>Strongyloides</taxon>
    </lineage>
</organism>
<feature type="transmembrane region" description="Helical" evidence="7">
    <location>
        <begin position="246"/>
        <end position="267"/>
    </location>
</feature>
<evidence type="ECO:0000313" key="10">
    <source>
        <dbReference type="WBParaSite" id="TCONS_00011516.p1"/>
    </source>
</evidence>
<accession>A0AAF5I290</accession>
<dbReference type="GO" id="GO:0005739">
    <property type="term" value="C:mitochondrion"/>
    <property type="evidence" value="ECO:0007669"/>
    <property type="project" value="UniProtKB-SubCell"/>
</dbReference>
<evidence type="ECO:0000256" key="6">
    <source>
        <dbReference type="ARBA" id="ARBA00023136"/>
    </source>
</evidence>
<feature type="domain" description="HIG1" evidence="8">
    <location>
        <begin position="180"/>
        <end position="273"/>
    </location>
</feature>
<keyword evidence="9" id="KW-1185">Reference proteome</keyword>
<evidence type="ECO:0000256" key="7">
    <source>
        <dbReference type="SAM" id="Phobius"/>
    </source>
</evidence>
<dbReference type="Pfam" id="PF06388">
    <property type="entry name" value="DUF1075"/>
    <property type="match status" value="1"/>
</dbReference>
<comment type="similarity">
    <text evidence="3">Belongs to the UPF0389 family.</text>
</comment>
<evidence type="ECO:0000259" key="8">
    <source>
        <dbReference type="PROSITE" id="PS51503"/>
    </source>
</evidence>
<proteinExistence type="inferred from homology"/>
<dbReference type="GO" id="GO:0016020">
    <property type="term" value="C:membrane"/>
    <property type="evidence" value="ECO:0007669"/>
    <property type="project" value="UniProtKB-SubCell"/>
</dbReference>
<dbReference type="Pfam" id="PF04588">
    <property type="entry name" value="HIG_1_N"/>
    <property type="match status" value="1"/>
</dbReference>
<evidence type="ECO:0000256" key="1">
    <source>
        <dbReference type="ARBA" id="ARBA00004167"/>
    </source>
</evidence>
<evidence type="ECO:0000256" key="2">
    <source>
        <dbReference type="ARBA" id="ARBA00004173"/>
    </source>
</evidence>
<evidence type="ECO:0000256" key="4">
    <source>
        <dbReference type="ARBA" id="ARBA00022692"/>
    </source>
</evidence>
<dbReference type="AlphaFoldDB" id="A0AAF5I290"/>
<keyword evidence="5 7" id="KW-1133">Transmembrane helix</keyword>
<reference evidence="10" key="1">
    <citation type="submission" date="2024-02" db="UniProtKB">
        <authorList>
            <consortium name="WormBaseParasite"/>
        </authorList>
    </citation>
    <scope>IDENTIFICATION</scope>
</reference>
<evidence type="ECO:0000313" key="9">
    <source>
        <dbReference type="Proteomes" id="UP000035681"/>
    </source>
</evidence>
<dbReference type="PANTHER" id="PTHR13674">
    <property type="entry name" value="GROWTH AND TRANSFORMATION-DEPENDENT PROTEIN"/>
    <property type="match status" value="1"/>
</dbReference>